<keyword evidence="1" id="KW-1133">Transmembrane helix</keyword>
<evidence type="ECO:0000256" key="1">
    <source>
        <dbReference type="SAM" id="Phobius"/>
    </source>
</evidence>
<dbReference type="Proteomes" id="UP001054252">
    <property type="component" value="Unassembled WGS sequence"/>
</dbReference>
<comment type="caution">
    <text evidence="2">The sequence shown here is derived from an EMBL/GenBank/DDBJ whole genome shotgun (WGS) entry which is preliminary data.</text>
</comment>
<gene>
    <name evidence="2" type="ORF">SLEP1_g35311</name>
</gene>
<dbReference type="AlphaFoldDB" id="A0AAV5KMR7"/>
<keyword evidence="3" id="KW-1185">Reference proteome</keyword>
<protein>
    <submittedName>
        <fullName evidence="2">Uncharacterized protein</fullName>
    </submittedName>
</protein>
<reference evidence="2 3" key="1">
    <citation type="journal article" date="2021" name="Commun. Biol.">
        <title>The genome of Shorea leprosula (Dipterocarpaceae) highlights the ecological relevance of drought in aseasonal tropical rainforests.</title>
        <authorList>
            <person name="Ng K.K.S."/>
            <person name="Kobayashi M.J."/>
            <person name="Fawcett J.A."/>
            <person name="Hatakeyama M."/>
            <person name="Paape T."/>
            <person name="Ng C.H."/>
            <person name="Ang C.C."/>
            <person name="Tnah L.H."/>
            <person name="Lee C.T."/>
            <person name="Nishiyama T."/>
            <person name="Sese J."/>
            <person name="O'Brien M.J."/>
            <person name="Copetti D."/>
            <person name="Mohd Noor M.I."/>
            <person name="Ong R.C."/>
            <person name="Putra M."/>
            <person name="Sireger I.Z."/>
            <person name="Indrioko S."/>
            <person name="Kosugi Y."/>
            <person name="Izuno A."/>
            <person name="Isagi Y."/>
            <person name="Lee S.L."/>
            <person name="Shimizu K.K."/>
        </authorList>
    </citation>
    <scope>NUCLEOTIDE SEQUENCE [LARGE SCALE GENOMIC DNA]</scope>
    <source>
        <strain evidence="2">214</strain>
    </source>
</reference>
<feature type="transmembrane region" description="Helical" evidence="1">
    <location>
        <begin position="16"/>
        <end position="43"/>
    </location>
</feature>
<organism evidence="2 3">
    <name type="scientific">Rubroshorea leprosula</name>
    <dbReference type="NCBI Taxonomy" id="152421"/>
    <lineage>
        <taxon>Eukaryota</taxon>
        <taxon>Viridiplantae</taxon>
        <taxon>Streptophyta</taxon>
        <taxon>Embryophyta</taxon>
        <taxon>Tracheophyta</taxon>
        <taxon>Spermatophyta</taxon>
        <taxon>Magnoliopsida</taxon>
        <taxon>eudicotyledons</taxon>
        <taxon>Gunneridae</taxon>
        <taxon>Pentapetalae</taxon>
        <taxon>rosids</taxon>
        <taxon>malvids</taxon>
        <taxon>Malvales</taxon>
        <taxon>Dipterocarpaceae</taxon>
        <taxon>Rubroshorea</taxon>
    </lineage>
</organism>
<name>A0AAV5KMR7_9ROSI</name>
<dbReference type="EMBL" id="BPVZ01000070">
    <property type="protein sequence ID" value="GKV25939.1"/>
    <property type="molecule type" value="Genomic_DNA"/>
</dbReference>
<proteinExistence type="predicted"/>
<evidence type="ECO:0000313" key="2">
    <source>
        <dbReference type="EMBL" id="GKV25939.1"/>
    </source>
</evidence>
<accession>A0AAV5KMR7</accession>
<evidence type="ECO:0000313" key="3">
    <source>
        <dbReference type="Proteomes" id="UP001054252"/>
    </source>
</evidence>
<sequence length="48" mass="5722">MILATKKLLSREATSFFSFFLLFSLILMRIRILLSIFGCYHLFLVYFP</sequence>
<keyword evidence="1" id="KW-0472">Membrane</keyword>
<keyword evidence="1" id="KW-0812">Transmembrane</keyword>